<dbReference type="PROSITE" id="PS52004">
    <property type="entry name" value="KS3_2"/>
    <property type="match status" value="1"/>
</dbReference>
<dbReference type="SUPFAM" id="SSF53901">
    <property type="entry name" value="Thiolase-like"/>
    <property type="match status" value="2"/>
</dbReference>
<dbReference type="InterPro" id="IPR014031">
    <property type="entry name" value="Ketoacyl_synth_C"/>
</dbReference>
<dbReference type="SMART" id="SM00825">
    <property type="entry name" value="PKS_KS"/>
    <property type="match status" value="1"/>
</dbReference>
<keyword evidence="2 3" id="KW-0808">Transferase</keyword>
<accession>A0ABT4ALF5</accession>
<evidence type="ECO:0000256" key="3">
    <source>
        <dbReference type="RuleBase" id="RU003694"/>
    </source>
</evidence>
<dbReference type="InterPro" id="IPR000794">
    <property type="entry name" value="Beta-ketoacyl_synthase"/>
</dbReference>
<evidence type="ECO:0000259" key="4">
    <source>
        <dbReference type="PROSITE" id="PS52004"/>
    </source>
</evidence>
<reference evidence="5 6" key="1">
    <citation type="submission" date="2022-11" db="EMBL/GenBank/DDBJ databases">
        <title>Minimal conservation of predation-associated metabolite biosynthetic gene clusters underscores biosynthetic potential of Myxococcota including descriptions for ten novel species: Archangium lansinium sp. nov., Myxococcus landrumus sp. nov., Nannocystis bai.</title>
        <authorList>
            <person name="Ahearne A."/>
            <person name="Stevens C."/>
            <person name="Phillips K."/>
        </authorList>
    </citation>
    <scope>NUCLEOTIDE SEQUENCE [LARGE SCALE GENOMIC DNA]</scope>
    <source>
        <strain evidence="5 6">MIWBW</strain>
    </source>
</reference>
<dbReference type="Pfam" id="PF02801">
    <property type="entry name" value="Ketoacyl-synt_C"/>
    <property type="match status" value="1"/>
</dbReference>
<comment type="similarity">
    <text evidence="1 3">Belongs to the thiolase-like superfamily. Beta-ketoacyl-ACP synthases family.</text>
</comment>
<keyword evidence="6" id="KW-1185">Reference proteome</keyword>
<dbReference type="CDD" id="cd00834">
    <property type="entry name" value="KAS_I_II"/>
    <property type="match status" value="1"/>
</dbReference>
<protein>
    <submittedName>
        <fullName evidence="5">Beta-ketoacyl-[acyl-carrier-protein] synthase family protein</fullName>
    </submittedName>
</protein>
<proteinExistence type="inferred from homology"/>
<organism evidence="5 6">
    <name type="scientific">Archangium lansingense</name>
    <dbReference type="NCBI Taxonomy" id="2995310"/>
    <lineage>
        <taxon>Bacteria</taxon>
        <taxon>Pseudomonadati</taxon>
        <taxon>Myxococcota</taxon>
        <taxon>Myxococcia</taxon>
        <taxon>Myxococcales</taxon>
        <taxon>Cystobacterineae</taxon>
        <taxon>Archangiaceae</taxon>
        <taxon>Archangium</taxon>
    </lineage>
</organism>
<evidence type="ECO:0000256" key="1">
    <source>
        <dbReference type="ARBA" id="ARBA00008467"/>
    </source>
</evidence>
<dbReference type="InterPro" id="IPR020841">
    <property type="entry name" value="PKS_Beta-ketoAc_synthase_dom"/>
</dbReference>
<evidence type="ECO:0000313" key="5">
    <source>
        <dbReference type="EMBL" id="MCY1082527.1"/>
    </source>
</evidence>
<dbReference type="PANTHER" id="PTHR11712:SF336">
    <property type="entry name" value="3-OXOACYL-[ACYL-CARRIER-PROTEIN] SYNTHASE, MITOCHONDRIAL"/>
    <property type="match status" value="1"/>
</dbReference>
<dbReference type="Proteomes" id="UP001207654">
    <property type="component" value="Unassembled WGS sequence"/>
</dbReference>
<name>A0ABT4ALF5_9BACT</name>
<gene>
    <name evidence="5" type="ORF">OV287_49580</name>
</gene>
<dbReference type="Gene3D" id="3.40.47.10">
    <property type="match status" value="1"/>
</dbReference>
<dbReference type="InterPro" id="IPR016039">
    <property type="entry name" value="Thiolase-like"/>
</dbReference>
<comment type="caution">
    <text evidence="5">The sequence shown here is derived from an EMBL/GenBank/DDBJ whole genome shotgun (WGS) entry which is preliminary data.</text>
</comment>
<evidence type="ECO:0000313" key="6">
    <source>
        <dbReference type="Proteomes" id="UP001207654"/>
    </source>
</evidence>
<sequence>MRRPLRRVVVTGLGTIAPHGFDTEEVFQRLYRGESAIRRITHFDTSSVPCKIGGVVEGFDAKRFVQDRDTLRNLRTMDTVHQWALCACLRALSDARLEEPLLAGEGSSAAGETPGVDRKRMGVCLGMGLSGRTLMQQVALGVFDKYRGQARQEKNEAQWMSLPAEDLARQFGEIVARELNPLYFLQQCPSVAAAYIAMRYRAMGPNMTIVSLCAASAQAIGEAAWMVARGDADVMLAGGADSMLNSLDLTAFCKLNAVTGKSEEVEGASKPFDLRRDGCVVGEGAAALVLESAEQAQRRGARIYAELIGYGSSDDGYKISAPSEDGEGAVLSMTMALHNAGLAPEDIDHINAHGTSTPLNDRIETHAIKRVLGEHARRIPVVSTKSMTGHLIAAAGAIEALISIKSLEHQKVPPTRNLLKPDPLCDLDYVHEGGREVPGLRTVLSNSFAIGGVNATLIFRRWEEA</sequence>
<dbReference type="EMBL" id="JAPNKA010000001">
    <property type="protein sequence ID" value="MCY1082527.1"/>
    <property type="molecule type" value="Genomic_DNA"/>
</dbReference>
<dbReference type="Pfam" id="PF00109">
    <property type="entry name" value="ketoacyl-synt"/>
    <property type="match status" value="1"/>
</dbReference>
<evidence type="ECO:0000256" key="2">
    <source>
        <dbReference type="ARBA" id="ARBA00022679"/>
    </source>
</evidence>
<feature type="domain" description="Ketosynthase family 3 (KS3)" evidence="4">
    <location>
        <begin position="5"/>
        <end position="461"/>
    </location>
</feature>
<dbReference type="InterPro" id="IPR014030">
    <property type="entry name" value="Ketoacyl_synth_N"/>
</dbReference>
<dbReference type="PANTHER" id="PTHR11712">
    <property type="entry name" value="POLYKETIDE SYNTHASE-RELATED"/>
    <property type="match status" value="1"/>
</dbReference>
<dbReference type="RefSeq" id="WP_267541091.1">
    <property type="nucleotide sequence ID" value="NZ_JAPNKA010000001.1"/>
</dbReference>